<keyword evidence="1" id="KW-0472">Membrane</keyword>
<keyword evidence="1" id="KW-0812">Transmembrane</keyword>
<feature type="transmembrane region" description="Helical" evidence="1">
    <location>
        <begin position="45"/>
        <end position="63"/>
    </location>
</feature>
<feature type="transmembrane region" description="Helical" evidence="1">
    <location>
        <begin position="125"/>
        <end position="144"/>
    </location>
</feature>
<protein>
    <submittedName>
        <fullName evidence="2">Uncharacterized protein</fullName>
    </submittedName>
</protein>
<organism evidence="2 3">
    <name type="scientific">Alteriqipengyuania halimionae</name>
    <dbReference type="NCBI Taxonomy" id="1926630"/>
    <lineage>
        <taxon>Bacteria</taxon>
        <taxon>Pseudomonadati</taxon>
        <taxon>Pseudomonadota</taxon>
        <taxon>Alphaproteobacteria</taxon>
        <taxon>Sphingomonadales</taxon>
        <taxon>Erythrobacteraceae</taxon>
        <taxon>Alteriqipengyuania</taxon>
    </lineage>
</organism>
<dbReference type="Proteomes" id="UP000429229">
    <property type="component" value="Unassembled WGS sequence"/>
</dbReference>
<comment type="caution">
    <text evidence="2">The sequence shown here is derived from an EMBL/GenBank/DDBJ whole genome shotgun (WGS) entry which is preliminary data.</text>
</comment>
<sequence>MMFEFQASSARETSAALFTAWLGLGANLILLGCYAVEAPLLLTGAALMTVGACLFVLIFSTRLDEHFNALRHVGLRWGMAVIALYLSASAILAVYHGGYSVGTFAAGVGAPSITDDALRVPVDGYLVMVLAALAFHLGFAFARVRGTGAA</sequence>
<evidence type="ECO:0000313" key="2">
    <source>
        <dbReference type="EMBL" id="MXP09570.1"/>
    </source>
</evidence>
<evidence type="ECO:0000256" key="1">
    <source>
        <dbReference type="SAM" id="Phobius"/>
    </source>
</evidence>
<evidence type="ECO:0000313" key="3">
    <source>
        <dbReference type="Proteomes" id="UP000429229"/>
    </source>
</evidence>
<keyword evidence="3" id="KW-1185">Reference proteome</keyword>
<accession>A0A6I4U0T5</accession>
<dbReference type="EMBL" id="WTYR01000001">
    <property type="protein sequence ID" value="MXP09570.1"/>
    <property type="molecule type" value="Genomic_DNA"/>
</dbReference>
<feature type="transmembrane region" description="Helical" evidence="1">
    <location>
        <begin position="75"/>
        <end position="95"/>
    </location>
</feature>
<proteinExistence type="predicted"/>
<gene>
    <name evidence="2" type="ORF">GRI68_05205</name>
</gene>
<keyword evidence="1" id="KW-1133">Transmembrane helix</keyword>
<reference evidence="2 3" key="1">
    <citation type="submission" date="2019-12" db="EMBL/GenBank/DDBJ databases">
        <title>Genomic-based taxomic classification of the family Erythrobacteraceae.</title>
        <authorList>
            <person name="Xu L."/>
        </authorList>
    </citation>
    <scope>NUCLEOTIDE SEQUENCE [LARGE SCALE GENOMIC DNA]</scope>
    <source>
        <strain evidence="2 3">LMG 29519</strain>
    </source>
</reference>
<name>A0A6I4U0T5_9SPHN</name>
<dbReference type="AlphaFoldDB" id="A0A6I4U0T5"/>